<dbReference type="AlphaFoldDB" id="A0A1H4KU35"/>
<dbReference type="PANTHER" id="PTHR43095">
    <property type="entry name" value="SUGAR KINASE"/>
    <property type="match status" value="1"/>
</dbReference>
<keyword evidence="6 9" id="KW-0067">ATP-binding</keyword>
<dbReference type="STRING" id="640635.SAMN04489806_1309"/>
<dbReference type="Gene3D" id="3.30.420.40">
    <property type="match status" value="2"/>
</dbReference>
<evidence type="ECO:0000256" key="5">
    <source>
        <dbReference type="ARBA" id="ARBA00022777"/>
    </source>
</evidence>
<comment type="catalytic activity">
    <reaction evidence="9">
        <text>D-xylulose + ATP = D-xylulose 5-phosphate + ADP + H(+)</text>
        <dbReference type="Rhea" id="RHEA:10964"/>
        <dbReference type="ChEBI" id="CHEBI:15378"/>
        <dbReference type="ChEBI" id="CHEBI:17140"/>
        <dbReference type="ChEBI" id="CHEBI:30616"/>
        <dbReference type="ChEBI" id="CHEBI:57737"/>
        <dbReference type="ChEBI" id="CHEBI:456216"/>
        <dbReference type="EC" id="2.7.1.17"/>
    </reaction>
</comment>
<dbReference type="EMBL" id="FNRY01000001">
    <property type="protein sequence ID" value="SEB62021.1"/>
    <property type="molecule type" value="Genomic_DNA"/>
</dbReference>
<dbReference type="CDD" id="cd07809">
    <property type="entry name" value="ASKHA_NBD_FGGY_BaXK-like"/>
    <property type="match status" value="1"/>
</dbReference>
<evidence type="ECO:0000256" key="4">
    <source>
        <dbReference type="ARBA" id="ARBA00022741"/>
    </source>
</evidence>
<accession>A0A1H4KU35</accession>
<dbReference type="GO" id="GO:0005997">
    <property type="term" value="P:xylulose metabolic process"/>
    <property type="evidence" value="ECO:0007669"/>
    <property type="project" value="InterPro"/>
</dbReference>
<dbReference type="NCBIfam" id="TIGR01312">
    <property type="entry name" value="XylB"/>
    <property type="match status" value="1"/>
</dbReference>
<keyword evidence="7 9" id="KW-0119">Carbohydrate metabolism</keyword>
<dbReference type="PROSITE" id="PS00445">
    <property type="entry name" value="FGGY_KINASES_2"/>
    <property type="match status" value="1"/>
</dbReference>
<feature type="domain" description="Carbohydrate kinase FGGY N-terminal" evidence="10">
    <location>
        <begin position="5"/>
        <end position="249"/>
    </location>
</feature>
<keyword evidence="2 9" id="KW-0859">Xylose metabolism</keyword>
<protein>
    <recommendedName>
        <fullName evidence="9">Xylulose kinase</fullName>
        <shortName evidence="9">Xylulokinase</shortName>
        <ecNumber evidence="9">2.7.1.17</ecNumber>
    </recommendedName>
</protein>
<evidence type="ECO:0000256" key="7">
    <source>
        <dbReference type="ARBA" id="ARBA00023277"/>
    </source>
</evidence>
<evidence type="ECO:0000256" key="8">
    <source>
        <dbReference type="RuleBase" id="RU003733"/>
    </source>
</evidence>
<dbReference type="InterPro" id="IPR006000">
    <property type="entry name" value="Xylulokinase"/>
</dbReference>
<dbReference type="SUPFAM" id="SSF53067">
    <property type="entry name" value="Actin-like ATPase domain"/>
    <property type="match status" value="2"/>
</dbReference>
<dbReference type="InterPro" id="IPR018485">
    <property type="entry name" value="FGGY_C"/>
</dbReference>
<name>A0A1H4KU35_9MICO</name>
<dbReference type="GO" id="GO:0042732">
    <property type="term" value="P:D-xylose metabolic process"/>
    <property type="evidence" value="ECO:0007669"/>
    <property type="project" value="UniProtKB-KW"/>
</dbReference>
<dbReference type="PIRSF" id="PIRSF000538">
    <property type="entry name" value="GlpK"/>
    <property type="match status" value="1"/>
</dbReference>
<evidence type="ECO:0000256" key="6">
    <source>
        <dbReference type="ARBA" id="ARBA00022840"/>
    </source>
</evidence>
<dbReference type="InterPro" id="IPR018483">
    <property type="entry name" value="Carb_kinase_FGGY_CS"/>
</dbReference>
<evidence type="ECO:0000313" key="12">
    <source>
        <dbReference type="EMBL" id="SEB62021.1"/>
    </source>
</evidence>
<dbReference type="InterPro" id="IPR000577">
    <property type="entry name" value="Carb_kinase_FGGY"/>
</dbReference>
<feature type="domain" description="Carbohydrate kinase FGGY C-terminal" evidence="11">
    <location>
        <begin position="259"/>
        <end position="436"/>
    </location>
</feature>
<dbReference type="RefSeq" id="WP_091181614.1">
    <property type="nucleotide sequence ID" value="NZ_FNRY01000001.1"/>
</dbReference>
<proteinExistence type="inferred from homology"/>
<dbReference type="InterPro" id="IPR050406">
    <property type="entry name" value="FGGY_Carb_Kinase"/>
</dbReference>
<evidence type="ECO:0000256" key="9">
    <source>
        <dbReference type="RuleBase" id="RU364073"/>
    </source>
</evidence>
<dbReference type="Proteomes" id="UP000199183">
    <property type="component" value="Unassembled WGS sequence"/>
</dbReference>
<evidence type="ECO:0000256" key="3">
    <source>
        <dbReference type="ARBA" id="ARBA00022679"/>
    </source>
</evidence>
<organism evidence="12 13">
    <name type="scientific">Paramicrobacterium humi</name>
    <dbReference type="NCBI Taxonomy" id="640635"/>
    <lineage>
        <taxon>Bacteria</taxon>
        <taxon>Bacillati</taxon>
        <taxon>Actinomycetota</taxon>
        <taxon>Actinomycetes</taxon>
        <taxon>Micrococcales</taxon>
        <taxon>Microbacteriaceae</taxon>
        <taxon>Paramicrobacterium</taxon>
    </lineage>
</organism>
<keyword evidence="5 8" id="KW-0418">Kinase</keyword>
<reference evidence="12 13" key="1">
    <citation type="submission" date="2016-10" db="EMBL/GenBank/DDBJ databases">
        <authorList>
            <person name="de Groot N.N."/>
        </authorList>
    </citation>
    <scope>NUCLEOTIDE SEQUENCE [LARGE SCALE GENOMIC DNA]</scope>
    <source>
        <strain evidence="12 13">DSM 21799</strain>
    </source>
</reference>
<dbReference type="EC" id="2.7.1.17" evidence="9"/>
<evidence type="ECO:0000313" key="13">
    <source>
        <dbReference type="Proteomes" id="UP000199183"/>
    </source>
</evidence>
<sequence>MRMLVAGVDSSTQSCKVEFRDIESGELVASGAAPHPPAFPPRSEQDPQAWWEAFVSVFRQARADLPADAEVRAISIAGQCHGLVALDEHGAVIRDAKLWNDTESAPELAELRVTVGDADFIRAVGSLPTAAFTIGKLAWLARHEPANFARLRYVLLPHDYLTFRLTGRRVTDRSEASGTGYFDAASGEYRLDLLAHVDGTREWLSLLPEVLEPSAAAGTVLPSIAAELGVDDTVLVGAGGGDQHASALGLGVEPGDVVYAFGTSGVVYTDSREPVYDPLGFVNGVADMNGGFLPLVCTMNAAKVTDTFARILGVDHAELDRLALQAGEDGPVLAAFLDGERTPDRPGARGLLSGITTSTTREQIARAAYEGVVLGLVEGHAHIERAGVVTNGDVIAVGGGSRSRAYTQLLADALGRDVFTADAGEATARGAALQAASVATGCDIDDVRRAWRPERFLAAQPRGDSRGRRDAYARTVAVTSLDEL</sequence>
<comment type="similarity">
    <text evidence="1 8">Belongs to the FGGY kinase family.</text>
</comment>
<evidence type="ECO:0000256" key="1">
    <source>
        <dbReference type="ARBA" id="ARBA00009156"/>
    </source>
</evidence>
<evidence type="ECO:0000256" key="2">
    <source>
        <dbReference type="ARBA" id="ARBA00022629"/>
    </source>
</evidence>
<dbReference type="InterPro" id="IPR018484">
    <property type="entry name" value="FGGY_N"/>
</dbReference>
<dbReference type="GO" id="GO:0005524">
    <property type="term" value="F:ATP binding"/>
    <property type="evidence" value="ECO:0007669"/>
    <property type="project" value="UniProtKB-KW"/>
</dbReference>
<dbReference type="GO" id="GO:0004856">
    <property type="term" value="F:D-xylulokinase activity"/>
    <property type="evidence" value="ECO:0007669"/>
    <property type="project" value="UniProtKB-EC"/>
</dbReference>
<keyword evidence="13" id="KW-1185">Reference proteome</keyword>
<dbReference type="InterPro" id="IPR043129">
    <property type="entry name" value="ATPase_NBD"/>
</dbReference>
<evidence type="ECO:0000259" key="11">
    <source>
        <dbReference type="Pfam" id="PF02782"/>
    </source>
</evidence>
<dbReference type="Pfam" id="PF00370">
    <property type="entry name" value="FGGY_N"/>
    <property type="match status" value="1"/>
</dbReference>
<keyword evidence="3 8" id="KW-0808">Transferase</keyword>
<dbReference type="Pfam" id="PF02782">
    <property type="entry name" value="FGGY_C"/>
    <property type="match status" value="1"/>
</dbReference>
<evidence type="ECO:0000259" key="10">
    <source>
        <dbReference type="Pfam" id="PF00370"/>
    </source>
</evidence>
<dbReference type="PANTHER" id="PTHR43095:SF5">
    <property type="entry name" value="XYLULOSE KINASE"/>
    <property type="match status" value="1"/>
</dbReference>
<gene>
    <name evidence="9" type="primary">xylB</name>
    <name evidence="12" type="ORF">SAMN04489806_1309</name>
</gene>
<dbReference type="OrthoDB" id="9782710at2"/>
<keyword evidence="4 9" id="KW-0547">Nucleotide-binding</keyword>